<reference evidence="2 3" key="1">
    <citation type="submission" date="2020-09" db="EMBL/GenBank/DDBJ databases">
        <title>Methylomonas albis sp. nov. and Methylomonas fluvii sp. nov.: Two cold-adapted methanotrophs from the River Elbe and an amended description of Methylovulum psychrotolerans strain Eb1.</title>
        <authorList>
            <person name="Bussmann I.K."/>
            <person name="Klings K.-W."/>
            <person name="Warnstedt J."/>
            <person name="Hoppert M."/>
            <person name="Saborowski A."/>
            <person name="Horn F."/>
            <person name="Liebner S."/>
        </authorList>
    </citation>
    <scope>NUCLEOTIDE SEQUENCE [LARGE SCALE GENOMIC DNA]</scope>
    <source>
        <strain evidence="2 3">EbB</strain>
    </source>
</reference>
<accession>A0ABR9DBH4</accession>
<evidence type="ECO:0000256" key="1">
    <source>
        <dbReference type="SAM" id="MobiDB-lite"/>
    </source>
</evidence>
<keyword evidence="3" id="KW-1185">Reference proteome</keyword>
<evidence type="ECO:0000313" key="2">
    <source>
        <dbReference type="EMBL" id="MBD9359663.1"/>
    </source>
</evidence>
<feature type="region of interest" description="Disordered" evidence="1">
    <location>
        <begin position="1"/>
        <end position="35"/>
    </location>
</feature>
<feature type="compositionally biased region" description="Low complexity" evidence="1">
    <location>
        <begin position="9"/>
        <end position="27"/>
    </location>
</feature>
<name>A0ABR9DBH4_9GAMM</name>
<proteinExistence type="predicted"/>
<comment type="caution">
    <text evidence="2">The sequence shown here is derived from an EMBL/GenBank/DDBJ whole genome shotgun (WGS) entry which is preliminary data.</text>
</comment>
<gene>
    <name evidence="2" type="ORF">EBB_03690</name>
</gene>
<evidence type="ECO:0000313" key="3">
    <source>
        <dbReference type="Proteomes" id="UP000641152"/>
    </source>
</evidence>
<dbReference type="Proteomes" id="UP000641152">
    <property type="component" value="Unassembled WGS sequence"/>
</dbReference>
<organism evidence="2 3">
    <name type="scientific">Methylomonas fluvii</name>
    <dbReference type="NCBI Taxonomy" id="1854564"/>
    <lineage>
        <taxon>Bacteria</taxon>
        <taxon>Pseudomonadati</taxon>
        <taxon>Pseudomonadota</taxon>
        <taxon>Gammaproteobacteria</taxon>
        <taxon>Methylococcales</taxon>
        <taxon>Methylococcaceae</taxon>
        <taxon>Methylomonas</taxon>
    </lineage>
</organism>
<dbReference type="EMBL" id="JACXST010000001">
    <property type="protein sequence ID" value="MBD9359663.1"/>
    <property type="molecule type" value="Genomic_DNA"/>
</dbReference>
<protein>
    <submittedName>
        <fullName evidence="2">Uncharacterized protein</fullName>
    </submittedName>
</protein>
<sequence>MLETAGDDQAMNQEQEQNANPNPNNNQTGTHLNIDGIQRNAGRDYYELIAISSIKTLLTCAPKAQLALKILETERQRSEDF</sequence>
<dbReference type="RefSeq" id="WP_192392521.1">
    <property type="nucleotide sequence ID" value="NZ_CAJHIU010000001.1"/>
</dbReference>